<dbReference type="SMART" id="SM00318">
    <property type="entry name" value="SNc"/>
    <property type="match status" value="1"/>
</dbReference>
<evidence type="ECO:0000313" key="6">
    <source>
        <dbReference type="Proteomes" id="UP000422572"/>
    </source>
</evidence>
<feature type="domain" description="TNase-like" evidence="4">
    <location>
        <begin position="1"/>
        <end position="129"/>
    </location>
</feature>
<evidence type="ECO:0000256" key="3">
    <source>
        <dbReference type="ARBA" id="ARBA00022801"/>
    </source>
</evidence>
<accession>A0A6I6FT10</accession>
<sequence length="139" mass="15267">MVVRVIDGDTVEVRGDGRVVPAGTTASVRLLEVDTPERGDCFSEEATARTEQLLPPGSRLRAEVDEDLKDPYDRYLLYVWNAEGVFVNEALVRGGYARAVLYEPNDKYWPELSRAQSAARASGAGLWDHCADTSEPPPG</sequence>
<dbReference type="OrthoDB" id="5241375at2"/>
<keyword evidence="6" id="KW-1185">Reference proteome</keyword>
<name>A0A6I6FT10_9ACTN</name>
<dbReference type="GO" id="GO:0016787">
    <property type="term" value="F:hydrolase activity"/>
    <property type="evidence" value="ECO:0007669"/>
    <property type="project" value="UniProtKB-KW"/>
</dbReference>
<organism evidence="5 6">
    <name type="scientific">Streptomyces ficellus</name>
    <dbReference type="NCBI Taxonomy" id="1977088"/>
    <lineage>
        <taxon>Bacteria</taxon>
        <taxon>Bacillati</taxon>
        <taxon>Actinomycetota</taxon>
        <taxon>Actinomycetes</taxon>
        <taxon>Kitasatosporales</taxon>
        <taxon>Streptomycetaceae</taxon>
        <taxon>Streptomyces</taxon>
    </lineage>
</organism>
<dbReference type="SUPFAM" id="SSF50199">
    <property type="entry name" value="Staphylococcal nuclease"/>
    <property type="match status" value="1"/>
</dbReference>
<evidence type="ECO:0000256" key="2">
    <source>
        <dbReference type="ARBA" id="ARBA00022759"/>
    </source>
</evidence>
<dbReference type="Proteomes" id="UP000422572">
    <property type="component" value="Chromosome"/>
</dbReference>
<dbReference type="KEGG" id="sfic:EIZ62_29020"/>
<keyword evidence="3" id="KW-0378">Hydrolase</keyword>
<dbReference type="PANTHER" id="PTHR12302">
    <property type="entry name" value="EBNA2 BINDING PROTEIN P100"/>
    <property type="match status" value="1"/>
</dbReference>
<evidence type="ECO:0000313" key="5">
    <source>
        <dbReference type="EMBL" id="QGV82909.1"/>
    </source>
</evidence>
<keyword evidence="2" id="KW-0255">Endonuclease</keyword>
<dbReference type="PROSITE" id="PS50830">
    <property type="entry name" value="TNASE_3"/>
    <property type="match status" value="1"/>
</dbReference>
<dbReference type="GO" id="GO:0004519">
    <property type="term" value="F:endonuclease activity"/>
    <property type="evidence" value="ECO:0007669"/>
    <property type="project" value="UniProtKB-KW"/>
</dbReference>
<dbReference type="Pfam" id="PF00565">
    <property type="entry name" value="SNase"/>
    <property type="match status" value="1"/>
</dbReference>
<dbReference type="AlphaFoldDB" id="A0A6I6FT10"/>
<evidence type="ECO:0000259" key="4">
    <source>
        <dbReference type="PROSITE" id="PS50830"/>
    </source>
</evidence>
<dbReference type="EMBL" id="CP034279">
    <property type="protein sequence ID" value="QGV82909.1"/>
    <property type="molecule type" value="Genomic_DNA"/>
</dbReference>
<dbReference type="InterPro" id="IPR016071">
    <property type="entry name" value="Staphylococal_nuclease_OB-fold"/>
</dbReference>
<reference evidence="5 6" key="1">
    <citation type="submission" date="2018-12" db="EMBL/GenBank/DDBJ databases">
        <title>Complete genome sequence of Streptomyces ficellus NRRL8067, the producer of ficellomycin, feldamycin and nojirimycin.</title>
        <authorList>
            <person name="Zhang H."/>
            <person name="Yue R."/>
            <person name="Liu Y."/>
            <person name="Li M."/>
            <person name="Mu H."/>
            <person name="Zhang J."/>
        </authorList>
    </citation>
    <scope>NUCLEOTIDE SEQUENCE [LARGE SCALE GENOMIC DNA]</scope>
    <source>
        <strain evidence="5 6">NRRL 8067</strain>
    </source>
</reference>
<dbReference type="Gene3D" id="2.40.50.90">
    <property type="match status" value="1"/>
</dbReference>
<dbReference type="InterPro" id="IPR035437">
    <property type="entry name" value="SNase_OB-fold_sf"/>
</dbReference>
<gene>
    <name evidence="5" type="ORF">EIZ62_29020</name>
</gene>
<keyword evidence="1" id="KW-0540">Nuclease</keyword>
<protein>
    <submittedName>
        <fullName evidence="5">Thermonuclease family protein</fullName>
    </submittedName>
</protein>
<dbReference type="PANTHER" id="PTHR12302:SF3">
    <property type="entry name" value="SERINE_THREONINE-PROTEIN KINASE 31"/>
    <property type="match status" value="1"/>
</dbReference>
<proteinExistence type="predicted"/>
<evidence type="ECO:0000256" key="1">
    <source>
        <dbReference type="ARBA" id="ARBA00022722"/>
    </source>
</evidence>